<organism evidence="9 10">
    <name type="scientific">Methanosalsum zhilinae (strain DSM 4017 / NBRC 107636 / OCM 62 / WeN5)</name>
    <name type="common">Methanohalophilus zhilinae</name>
    <dbReference type="NCBI Taxonomy" id="679901"/>
    <lineage>
        <taxon>Archaea</taxon>
        <taxon>Methanobacteriati</taxon>
        <taxon>Methanobacteriota</taxon>
        <taxon>Stenosarchaea group</taxon>
        <taxon>Methanomicrobia</taxon>
        <taxon>Methanosarcinales</taxon>
        <taxon>Methanosarcinaceae</taxon>
        <taxon>Methanosalsum</taxon>
    </lineage>
</organism>
<comment type="similarity">
    <text evidence="1">Belongs to the prefoldin subunit alpha family.</text>
</comment>
<keyword evidence="3 6" id="KW-0963">Cytoplasm</keyword>
<dbReference type="SUPFAM" id="SSF46579">
    <property type="entry name" value="Prefoldin"/>
    <property type="match status" value="1"/>
</dbReference>
<dbReference type="PANTHER" id="PTHR12674:SF4">
    <property type="entry name" value="PREFOLDIN SUBUNIT ALPHA 2"/>
    <property type="match status" value="1"/>
</dbReference>
<dbReference type="AlphaFoldDB" id="F7XQ47"/>
<dbReference type="OrthoDB" id="10045at2157"/>
<evidence type="ECO:0000256" key="8">
    <source>
        <dbReference type="SAM" id="Coils"/>
    </source>
</evidence>
<dbReference type="HAMAP" id="MF_00308">
    <property type="entry name" value="PfdA"/>
    <property type="match status" value="1"/>
</dbReference>
<keyword evidence="4 6" id="KW-0143">Chaperone</keyword>
<dbReference type="Pfam" id="PF02996">
    <property type="entry name" value="Prefoldin"/>
    <property type="match status" value="1"/>
</dbReference>
<proteinExistence type="inferred from homology"/>
<dbReference type="GO" id="GO:0016272">
    <property type="term" value="C:prefoldin complex"/>
    <property type="evidence" value="ECO:0007669"/>
    <property type="project" value="UniProtKB-UniRule"/>
</dbReference>
<reference evidence="9 10" key="1">
    <citation type="submission" date="2010-07" db="EMBL/GenBank/DDBJ databases">
        <title>The complete genome of Methanosalsum zhilinae DSM 4017.</title>
        <authorList>
            <consortium name="US DOE Joint Genome Institute (JGI-PGF)"/>
            <person name="Lucas S."/>
            <person name="Copeland A."/>
            <person name="Lapidus A."/>
            <person name="Glavina del Rio T."/>
            <person name="Dalin E."/>
            <person name="Tice H."/>
            <person name="Bruce D."/>
            <person name="Goodwin L."/>
            <person name="Pitluck S."/>
            <person name="Kyrpides N."/>
            <person name="Mavromatis K."/>
            <person name="Ovchinnikova G."/>
            <person name="Daligault H."/>
            <person name="Detter J.C."/>
            <person name="Han C."/>
            <person name="Tapia R."/>
            <person name="Larimer F."/>
            <person name="Land M."/>
            <person name="Hauser L."/>
            <person name="Markowitz V."/>
            <person name="Cheng J.-F."/>
            <person name="Hugenholtz P."/>
            <person name="Woyke T."/>
            <person name="Wu D."/>
            <person name="Spring S."/>
            <person name="Schueler E."/>
            <person name="Brambilla E."/>
            <person name="Klenk H.-P."/>
            <person name="Eisen J.A."/>
        </authorList>
    </citation>
    <scope>NUCLEOTIDE SEQUENCE [LARGE SCALE GENOMIC DNA]</scope>
    <source>
        <strain evidence="10">DSM 4017 / NBRC 107636 / OCM 62 / WeN5</strain>
    </source>
</reference>
<dbReference type="GO" id="GO:0006457">
    <property type="term" value="P:protein folding"/>
    <property type="evidence" value="ECO:0007669"/>
    <property type="project" value="UniProtKB-UniRule"/>
</dbReference>
<dbReference type="PANTHER" id="PTHR12674">
    <property type="entry name" value="PREFOLDIN SUBUNIT 5"/>
    <property type="match status" value="1"/>
</dbReference>
<dbReference type="InterPro" id="IPR011599">
    <property type="entry name" value="PFD_alpha_archaea"/>
</dbReference>
<evidence type="ECO:0000313" key="9">
    <source>
        <dbReference type="EMBL" id="AEH60408.1"/>
    </source>
</evidence>
<dbReference type="STRING" id="679901.Mzhil_0538"/>
<evidence type="ECO:0000256" key="2">
    <source>
        <dbReference type="ARBA" id="ARBA00011716"/>
    </source>
</evidence>
<dbReference type="HOGENOM" id="CLU_091867_1_1_2"/>
<dbReference type="CDD" id="cd23160">
    <property type="entry name" value="Prefoldin_alpha_GimC"/>
    <property type="match status" value="1"/>
</dbReference>
<evidence type="ECO:0000256" key="3">
    <source>
        <dbReference type="ARBA" id="ARBA00022490"/>
    </source>
</evidence>
<comment type="subunit">
    <text evidence="2 6">Heterohexamer of two alpha and four beta subunits.</text>
</comment>
<evidence type="ECO:0000313" key="10">
    <source>
        <dbReference type="Proteomes" id="UP000006622"/>
    </source>
</evidence>
<dbReference type="Proteomes" id="UP000006622">
    <property type="component" value="Chromosome"/>
</dbReference>
<dbReference type="InterPro" id="IPR004127">
    <property type="entry name" value="Prefoldin_subunit_alpha"/>
</dbReference>
<dbReference type="Gene3D" id="1.10.287.370">
    <property type="match status" value="1"/>
</dbReference>
<dbReference type="InterPro" id="IPR009053">
    <property type="entry name" value="Prefoldin"/>
</dbReference>
<comment type="similarity">
    <text evidence="6">Belongs to the prefoldin alpha subunit family.</text>
</comment>
<evidence type="ECO:0000256" key="5">
    <source>
        <dbReference type="ARBA" id="ARBA00025077"/>
    </source>
</evidence>
<dbReference type="EMBL" id="CP002101">
    <property type="protein sequence ID" value="AEH60408.1"/>
    <property type="molecule type" value="Genomic_DNA"/>
</dbReference>
<dbReference type="GeneID" id="10822147"/>
<name>F7XQ47_METZD</name>
<keyword evidence="8" id="KW-0175">Coiled coil</keyword>
<comment type="subcellular location">
    <subcellularLocation>
        <location evidence="6">Cytoplasm</location>
    </subcellularLocation>
</comment>
<dbReference type="KEGG" id="mzh:Mzhil_0538"/>
<keyword evidence="10" id="KW-1185">Reference proteome</keyword>
<feature type="coiled-coil region" evidence="8">
    <location>
        <begin position="90"/>
        <end position="138"/>
    </location>
</feature>
<gene>
    <name evidence="6" type="primary">pfdA</name>
    <name evidence="9" type="ordered locus">Mzhil_0538</name>
</gene>
<evidence type="ECO:0000256" key="6">
    <source>
        <dbReference type="HAMAP-Rule" id="MF_00308"/>
    </source>
</evidence>
<evidence type="ECO:0000256" key="4">
    <source>
        <dbReference type="ARBA" id="ARBA00023186"/>
    </source>
</evidence>
<protein>
    <recommendedName>
        <fullName evidence="6 7">Prefoldin subunit alpha</fullName>
    </recommendedName>
    <alternativeName>
        <fullName evidence="6">GimC subunit alpha</fullName>
    </alternativeName>
</protein>
<dbReference type="NCBIfam" id="TIGR00293">
    <property type="entry name" value="prefoldin subunit alpha"/>
    <property type="match status" value="1"/>
</dbReference>
<evidence type="ECO:0000256" key="7">
    <source>
        <dbReference type="NCBIfam" id="TIGR00293"/>
    </source>
</evidence>
<accession>F7XQ47</accession>
<dbReference type="RefSeq" id="WP_013897847.1">
    <property type="nucleotide sequence ID" value="NC_015676.1"/>
</dbReference>
<comment type="function">
    <text evidence="5 6">Molecular chaperone capable of stabilizing a range of proteins. Seems to fulfill an ATP-independent, HSP70-like function in archaeal de novo protein folding.</text>
</comment>
<sequence>MSQLSEQEARNLLMQHREYKARLDTLQQQIGAVQMHMDDCVRAINTINELKDSDEDVNTMIPIGSESFLHARLTKPDTVVVNIGAGISVEKSLDEAIESLNLRKKEFEKTLEQLQGSLEQITKKVQEIESEFEKYSQQQQQQQAGYYSGN</sequence>
<evidence type="ECO:0000256" key="1">
    <source>
        <dbReference type="ARBA" id="ARBA00010048"/>
    </source>
</evidence>
<dbReference type="GO" id="GO:0051082">
    <property type="term" value="F:unfolded protein binding"/>
    <property type="evidence" value="ECO:0007669"/>
    <property type="project" value="UniProtKB-UniRule"/>
</dbReference>
<dbReference type="GO" id="GO:0005737">
    <property type="term" value="C:cytoplasm"/>
    <property type="evidence" value="ECO:0007669"/>
    <property type="project" value="UniProtKB-SubCell"/>
</dbReference>